<evidence type="ECO:0000256" key="2">
    <source>
        <dbReference type="ARBA" id="ARBA00022475"/>
    </source>
</evidence>
<evidence type="ECO:0000256" key="1">
    <source>
        <dbReference type="ARBA" id="ARBA00004651"/>
    </source>
</evidence>
<dbReference type="GO" id="GO:0015171">
    <property type="term" value="F:amino acid transmembrane transporter activity"/>
    <property type="evidence" value="ECO:0007669"/>
    <property type="project" value="TreeGrafter"/>
</dbReference>
<accession>B7VSL7</accession>
<evidence type="ECO:0000313" key="8">
    <source>
        <dbReference type="Proteomes" id="UP000009100"/>
    </source>
</evidence>
<dbReference type="PANTHER" id="PTHR30086">
    <property type="entry name" value="ARGININE EXPORTER PROTEIN ARGO"/>
    <property type="match status" value="1"/>
</dbReference>
<evidence type="ECO:0000256" key="3">
    <source>
        <dbReference type="ARBA" id="ARBA00022692"/>
    </source>
</evidence>
<feature type="transmembrane region" description="Helical" evidence="6">
    <location>
        <begin position="75"/>
        <end position="95"/>
    </location>
</feature>
<dbReference type="EMBL" id="FM954973">
    <property type="protein sequence ID" value="CAV26613.1"/>
    <property type="molecule type" value="Genomic_DNA"/>
</dbReference>
<dbReference type="GO" id="GO:0005886">
    <property type="term" value="C:plasma membrane"/>
    <property type="evidence" value="ECO:0007669"/>
    <property type="project" value="UniProtKB-SubCell"/>
</dbReference>
<reference evidence="7 8" key="1">
    <citation type="submission" date="2009-02" db="EMBL/GenBank/DDBJ databases">
        <title>Vibrio splendidus str. LGP32 complete genome.</title>
        <authorList>
            <person name="Mazel D."/>
            <person name="Le Roux F."/>
        </authorList>
    </citation>
    <scope>NUCLEOTIDE SEQUENCE [LARGE SCALE GENOMIC DNA]</scope>
    <source>
        <strain evidence="7 8">LGP32</strain>
    </source>
</reference>
<dbReference type="STRING" id="575788.VS_II0834"/>
<keyword evidence="4 6" id="KW-1133">Transmembrane helix</keyword>
<dbReference type="PIRSF" id="PIRSF006324">
    <property type="entry name" value="LeuE"/>
    <property type="match status" value="1"/>
</dbReference>
<evidence type="ECO:0000256" key="4">
    <source>
        <dbReference type="ARBA" id="ARBA00022989"/>
    </source>
</evidence>
<keyword evidence="3 6" id="KW-0812">Transmembrane</keyword>
<protein>
    <submittedName>
        <fullName evidence="7">Threonine efflux protein</fullName>
    </submittedName>
</protein>
<feature type="transmembrane region" description="Helical" evidence="6">
    <location>
        <begin position="159"/>
        <end position="184"/>
    </location>
</feature>
<dbReference type="eggNOG" id="COG1280">
    <property type="taxonomic scope" value="Bacteria"/>
</dbReference>
<name>B7VSL7_VIBA3</name>
<proteinExistence type="predicted"/>
<gene>
    <name evidence="7" type="ordered locus">VS_II0834</name>
</gene>
<organism evidence="7 8">
    <name type="scientific">Vibrio atlanticus (strain LGP32)</name>
    <name type="common">Vibrio splendidus (strain Mel32)</name>
    <dbReference type="NCBI Taxonomy" id="575788"/>
    <lineage>
        <taxon>Bacteria</taxon>
        <taxon>Pseudomonadati</taxon>
        <taxon>Pseudomonadota</taxon>
        <taxon>Gammaproteobacteria</taxon>
        <taxon>Vibrionales</taxon>
        <taxon>Vibrionaceae</taxon>
        <taxon>Vibrio</taxon>
    </lineage>
</organism>
<dbReference type="InterPro" id="IPR001123">
    <property type="entry name" value="LeuE-type"/>
</dbReference>
<dbReference type="Pfam" id="PF01810">
    <property type="entry name" value="LysE"/>
    <property type="match status" value="1"/>
</dbReference>
<keyword evidence="5 6" id="KW-0472">Membrane</keyword>
<sequence length="215" mass="23389">MIFEGRQMSLEGAVTFFIAMFIFGITPGPGVFAILARGMVHGWRKCITLSLGMICSDLIYLTLACFGLATIAENWSFAFEVIRYLGAAYLIYLGYKMFKSLPEVQGTAELAAKQSQKSELASFAQGFLISASNPKVILFYISFLPTFIDLTVLRSQDIVLVSVLVFVALMSGVMLIAMGAGRMASLLKTPRAHKRLNQSAGGIMIAAGSYLAINR</sequence>
<evidence type="ECO:0000256" key="5">
    <source>
        <dbReference type="ARBA" id="ARBA00023136"/>
    </source>
</evidence>
<dbReference type="Proteomes" id="UP000009100">
    <property type="component" value="Chromosome 2"/>
</dbReference>
<dbReference type="KEGG" id="vsp:VS_II0834"/>
<dbReference type="HOGENOM" id="CLU_079569_2_2_6"/>
<feature type="transmembrane region" description="Helical" evidence="6">
    <location>
        <begin position="12"/>
        <end position="35"/>
    </location>
</feature>
<feature type="transmembrane region" description="Helical" evidence="6">
    <location>
        <begin position="47"/>
        <end position="69"/>
    </location>
</feature>
<evidence type="ECO:0000256" key="6">
    <source>
        <dbReference type="SAM" id="Phobius"/>
    </source>
</evidence>
<dbReference type="PANTHER" id="PTHR30086:SF20">
    <property type="entry name" value="ARGININE EXPORTER PROTEIN ARGO-RELATED"/>
    <property type="match status" value="1"/>
</dbReference>
<keyword evidence="2" id="KW-1003">Cell membrane</keyword>
<dbReference type="AlphaFoldDB" id="B7VSL7"/>
<comment type="subcellular location">
    <subcellularLocation>
        <location evidence="1">Cell membrane</location>
        <topology evidence="1">Multi-pass membrane protein</topology>
    </subcellularLocation>
</comment>
<evidence type="ECO:0000313" key="7">
    <source>
        <dbReference type="EMBL" id="CAV26613.1"/>
    </source>
</evidence>
<feature type="transmembrane region" description="Helical" evidence="6">
    <location>
        <begin position="196"/>
        <end position="213"/>
    </location>
</feature>
<feature type="transmembrane region" description="Helical" evidence="6">
    <location>
        <begin position="136"/>
        <end position="153"/>
    </location>
</feature>